<accession>A0A4Q1K423</accession>
<comment type="caution">
    <text evidence="3">The sequence shown here is derived from an EMBL/GenBank/DDBJ whole genome shotgun (WGS) entry which is preliminary data.</text>
</comment>
<dbReference type="Gene3D" id="2.160.20.120">
    <property type="match status" value="1"/>
</dbReference>
<reference evidence="4" key="1">
    <citation type="submission" date="2019-01" db="EMBL/GenBank/DDBJ databases">
        <title>Cytophagaceae bacterium strain CAR-16.</title>
        <authorList>
            <person name="Chen W.-M."/>
        </authorList>
    </citation>
    <scope>NUCLEOTIDE SEQUENCE [LARGE SCALE GENOMIC DNA]</scope>
    <source>
        <strain evidence="4">WWJ-16</strain>
    </source>
</reference>
<evidence type="ECO:0000313" key="4">
    <source>
        <dbReference type="Proteomes" id="UP000289857"/>
    </source>
</evidence>
<feature type="signal peptide" evidence="1">
    <location>
        <begin position="1"/>
        <end position="29"/>
    </location>
</feature>
<organism evidence="3 4">
    <name type="scientific">Flavobacterium stagni</name>
    <dbReference type="NCBI Taxonomy" id="2506421"/>
    <lineage>
        <taxon>Bacteria</taxon>
        <taxon>Pseudomonadati</taxon>
        <taxon>Bacteroidota</taxon>
        <taxon>Flavobacteriia</taxon>
        <taxon>Flavobacteriales</taxon>
        <taxon>Flavobacteriaceae</taxon>
        <taxon>Flavobacterium</taxon>
    </lineage>
</organism>
<evidence type="ECO:0000313" key="3">
    <source>
        <dbReference type="EMBL" id="RXR20282.1"/>
    </source>
</evidence>
<dbReference type="Pfam" id="PF10988">
    <property type="entry name" value="DUF2807"/>
    <property type="match status" value="1"/>
</dbReference>
<keyword evidence="1" id="KW-0732">Signal</keyword>
<evidence type="ECO:0000256" key="1">
    <source>
        <dbReference type="SAM" id="SignalP"/>
    </source>
</evidence>
<feature type="domain" description="Putative auto-transporter adhesin head GIN" evidence="2">
    <location>
        <begin position="48"/>
        <end position="227"/>
    </location>
</feature>
<sequence length="245" mass="25740">MVRVVVYCTKFIVALITVLLMASCNSSFLNGVQGNGNVTTEKRDIKAKFTGIEASTGLEVEISQGDSIKVEVETDSNLQQYVVAKVEGSDLKLYVDHSINNAEILKVYVTLPDLKKVDCNSGSNVHFNTVMKGINLRLNASSGSHLEGKVEYDAVDAETTSGSSMDLKGIALKLNTSSSSGSTLEANNLVANEVRADASSGSSIRVQASLKLNASASSGASVNYTGKATSITKDESSGGSVSKIE</sequence>
<dbReference type="RefSeq" id="WP_129462333.1">
    <property type="nucleotide sequence ID" value="NZ_SBKN01000009.1"/>
</dbReference>
<gene>
    <name evidence="3" type="ORF">EQG61_12750</name>
</gene>
<dbReference type="InterPro" id="IPR021255">
    <property type="entry name" value="DUF2807"/>
</dbReference>
<name>A0A4Q1K423_9FLAO</name>
<dbReference type="PROSITE" id="PS51257">
    <property type="entry name" value="PROKAR_LIPOPROTEIN"/>
    <property type="match status" value="1"/>
</dbReference>
<keyword evidence="4" id="KW-1185">Reference proteome</keyword>
<dbReference type="AlphaFoldDB" id="A0A4Q1K423"/>
<dbReference type="EMBL" id="SBKN01000009">
    <property type="protein sequence ID" value="RXR20282.1"/>
    <property type="molecule type" value="Genomic_DNA"/>
</dbReference>
<dbReference type="OrthoDB" id="1422484at2"/>
<evidence type="ECO:0000259" key="2">
    <source>
        <dbReference type="Pfam" id="PF10988"/>
    </source>
</evidence>
<feature type="chain" id="PRO_5020297909" evidence="1">
    <location>
        <begin position="30"/>
        <end position="245"/>
    </location>
</feature>
<dbReference type="Proteomes" id="UP000289857">
    <property type="component" value="Unassembled WGS sequence"/>
</dbReference>
<protein>
    <submittedName>
        <fullName evidence="3">DUF2807 domain-containing protein</fullName>
    </submittedName>
</protein>
<proteinExistence type="predicted"/>